<keyword evidence="3" id="KW-1185">Reference proteome</keyword>
<gene>
    <name evidence="2" type="primary">gatA</name>
    <name evidence="2" type="ordered locus">WEN_00360</name>
</gene>
<proteinExistence type="predicted"/>
<sequence length="452" mass="50171">MVFSLKNSIYIKDKLSSGGSDSLLYHHPPFSATIYERLVQAGAIHICSSALDEFGMGSAGVFCNTGILGNPYDEDRICGGSSSGAAYLVSKGLVDFAIGTDTGGSIRTPASYCSIYGFKPSFGLVSREGILPLCTLLDTPSIISNSVGVIAGVLSVISGPDPLDLTTLKSQRRDFHKFPKKPLKSYLSEDKPEKFSFVVIKELLQYPEGRTLSQQELELKKNYYNLLNRLKQEPSCQLSSESFGWIPLDLAELTYKIIAYSELITHYFSLNGIVTPWLGVKGDNSENLGRSIVNKKALKGFQVSDDYKEKSQILRDRMGREVQLRHLVGYFFLYQSNYQDIYLNARKLMSVYVEKMNNIFSRGKILVSPTTPTIAPLLATYSNDYQVDNFSSALLMSNFSGAPAISIPWLEYEAKVHSKASVVYIGLHLTCKRGEDQYLLSAVKFLESNNLL</sequence>
<accession>I6YKX8</accession>
<feature type="domain" description="Amidase" evidence="1">
    <location>
        <begin position="311"/>
        <end position="440"/>
    </location>
</feature>
<dbReference type="InterPro" id="IPR023631">
    <property type="entry name" value="Amidase_dom"/>
</dbReference>
<evidence type="ECO:0000313" key="2">
    <source>
        <dbReference type="EMBL" id="AFN64879.1"/>
    </source>
</evidence>
<dbReference type="HOGENOM" id="CLU_009600_7_6_14"/>
<dbReference type="KEGG" id="mwe:WEN_00360"/>
<evidence type="ECO:0000259" key="1">
    <source>
        <dbReference type="Pfam" id="PF01425"/>
    </source>
</evidence>
<dbReference type="InterPro" id="IPR036928">
    <property type="entry name" value="AS_sf"/>
</dbReference>
<reference evidence="2 3" key="1">
    <citation type="journal article" date="2012" name="J. Bacteriol.">
        <title>Complete genome sequence of Mycoplasma wenyonii strain Massachusetts.</title>
        <authorList>
            <person name="Dos Santos A.P."/>
            <person name="Guimaraes A.M."/>
            <person name="do Nascimento N.C."/>
            <person name="Sanmiguel P.J."/>
            <person name="Messick J.B."/>
        </authorList>
    </citation>
    <scope>NUCLEOTIDE SEQUENCE [LARGE SCALE GENOMIC DNA]</scope>
    <source>
        <strain evidence="2 3">Massachusetts</strain>
    </source>
</reference>
<dbReference type="InterPro" id="IPR000120">
    <property type="entry name" value="Amidase"/>
</dbReference>
<evidence type="ECO:0000313" key="3">
    <source>
        <dbReference type="Proteomes" id="UP000009005"/>
    </source>
</evidence>
<dbReference type="PATRIC" id="fig|1197325.3.peg.81"/>
<dbReference type="PANTHER" id="PTHR11895:SF151">
    <property type="entry name" value="GLUTAMYL-TRNA(GLN) AMIDOTRANSFERASE SUBUNIT A"/>
    <property type="match status" value="1"/>
</dbReference>
<dbReference type="PANTHER" id="PTHR11895">
    <property type="entry name" value="TRANSAMIDASE"/>
    <property type="match status" value="1"/>
</dbReference>
<dbReference type="PROSITE" id="PS00571">
    <property type="entry name" value="AMIDASES"/>
    <property type="match status" value="1"/>
</dbReference>
<dbReference type="SUPFAM" id="SSF75304">
    <property type="entry name" value="Amidase signature (AS) enzymes"/>
    <property type="match status" value="1"/>
</dbReference>
<keyword evidence="2" id="KW-0436">Ligase</keyword>
<keyword evidence="2" id="KW-0808">Transferase</keyword>
<dbReference type="AlphaFoldDB" id="I6YKX8"/>
<dbReference type="Gene3D" id="3.90.1300.10">
    <property type="entry name" value="Amidase signature (AS) domain"/>
    <property type="match status" value="1"/>
</dbReference>
<dbReference type="GO" id="GO:0016740">
    <property type="term" value="F:transferase activity"/>
    <property type="evidence" value="ECO:0007669"/>
    <property type="project" value="UniProtKB-KW"/>
</dbReference>
<feature type="domain" description="Amidase" evidence="1">
    <location>
        <begin position="2"/>
        <end position="184"/>
    </location>
</feature>
<dbReference type="EC" id="6.3.5.-" evidence="2"/>
<name>I6YKX8_MYCWM</name>
<dbReference type="Pfam" id="PF01425">
    <property type="entry name" value="Amidase"/>
    <property type="match status" value="2"/>
</dbReference>
<organism evidence="2 3">
    <name type="scientific">Mycoplasma wenyonii (strain Massachusetts)</name>
    <name type="common">Eperythrozoon wenyonii</name>
    <dbReference type="NCBI Taxonomy" id="1197325"/>
    <lineage>
        <taxon>Bacteria</taxon>
        <taxon>Bacillati</taxon>
        <taxon>Mycoplasmatota</taxon>
        <taxon>Mollicutes</taxon>
        <taxon>Mycoplasmataceae</taxon>
        <taxon>Mycoplasma</taxon>
    </lineage>
</organism>
<dbReference type="GO" id="GO:0016874">
    <property type="term" value="F:ligase activity"/>
    <property type="evidence" value="ECO:0007669"/>
    <property type="project" value="UniProtKB-KW"/>
</dbReference>
<protein>
    <submittedName>
        <fullName evidence="2">Aspartyl/glutamyl-tRNA amidotransferase subunit A</fullName>
        <ecNumber evidence="2">6.3.5.-</ecNumber>
    </submittedName>
</protein>
<dbReference type="Proteomes" id="UP000009005">
    <property type="component" value="Chromosome"/>
</dbReference>
<dbReference type="STRING" id="1197325.WEN_00360"/>
<dbReference type="EMBL" id="CP003703">
    <property type="protein sequence ID" value="AFN64879.1"/>
    <property type="molecule type" value="Genomic_DNA"/>
</dbReference>
<dbReference type="InterPro" id="IPR020556">
    <property type="entry name" value="Amidase_CS"/>
</dbReference>